<dbReference type="InterPro" id="IPR041633">
    <property type="entry name" value="Polbeta"/>
</dbReference>
<reference evidence="2" key="1">
    <citation type="submission" date="2020-01" db="EMBL/GenBank/DDBJ databases">
        <authorList>
            <person name="Meier V. D."/>
            <person name="Meier V D."/>
        </authorList>
    </citation>
    <scope>NUCLEOTIDE SEQUENCE</scope>
    <source>
        <strain evidence="2">HLG_WM_MAG_12</strain>
    </source>
</reference>
<dbReference type="SUPFAM" id="SSF81301">
    <property type="entry name" value="Nucleotidyltransferase"/>
    <property type="match status" value="1"/>
</dbReference>
<evidence type="ECO:0000313" key="2">
    <source>
        <dbReference type="EMBL" id="CAA6813014.1"/>
    </source>
</evidence>
<sequence>MKFGLRDEVISSLKNVFTHFSQIDEVIIYGSRAKGTQNKGSDIDLTLFGKDLDLELLYKLQDKIEELNLIYILDISIYKQIDNQNLKDHIKRVGKIFYKKGSK</sequence>
<proteinExistence type="predicted"/>
<evidence type="ECO:0000259" key="1">
    <source>
        <dbReference type="Pfam" id="PF18765"/>
    </source>
</evidence>
<accession>A0A6S6TD98</accession>
<dbReference type="CDD" id="cd05403">
    <property type="entry name" value="NT_KNTase_like"/>
    <property type="match status" value="1"/>
</dbReference>
<dbReference type="Gene3D" id="3.30.460.10">
    <property type="entry name" value="Beta Polymerase, domain 2"/>
    <property type="match status" value="1"/>
</dbReference>
<gene>
    <name evidence="2" type="ORF">HELGO_WM21849</name>
</gene>
<feature type="domain" description="Polymerase beta nucleotidyltransferase" evidence="1">
    <location>
        <begin position="13"/>
        <end position="100"/>
    </location>
</feature>
<organism evidence="2">
    <name type="scientific">uncultured Campylobacterales bacterium</name>
    <dbReference type="NCBI Taxonomy" id="352960"/>
    <lineage>
        <taxon>Bacteria</taxon>
        <taxon>Pseudomonadati</taxon>
        <taxon>Campylobacterota</taxon>
        <taxon>Epsilonproteobacteria</taxon>
        <taxon>Campylobacterales</taxon>
        <taxon>environmental samples</taxon>
    </lineage>
</organism>
<dbReference type="EMBL" id="CACVAW010000052">
    <property type="protein sequence ID" value="CAA6813014.1"/>
    <property type="molecule type" value="Genomic_DNA"/>
</dbReference>
<dbReference type="Pfam" id="PF18765">
    <property type="entry name" value="Polbeta"/>
    <property type="match status" value="1"/>
</dbReference>
<name>A0A6S6TD98_9BACT</name>
<protein>
    <submittedName>
        <fullName evidence="2">DNA polymerase beta domain protein region</fullName>
    </submittedName>
</protein>
<dbReference type="AlphaFoldDB" id="A0A6S6TD98"/>
<dbReference type="InterPro" id="IPR043519">
    <property type="entry name" value="NT_sf"/>
</dbReference>